<dbReference type="Proteomes" id="UP000069654">
    <property type="component" value="Unassembled WGS sequence"/>
</dbReference>
<dbReference type="GO" id="GO:0019825">
    <property type="term" value="F:oxygen binding"/>
    <property type="evidence" value="ECO:0007669"/>
    <property type="project" value="InterPro"/>
</dbReference>
<dbReference type="GO" id="GO:0020037">
    <property type="term" value="F:heme binding"/>
    <property type="evidence" value="ECO:0007669"/>
    <property type="project" value="InterPro"/>
</dbReference>
<dbReference type="EMBL" id="BCTB01000006">
    <property type="protein sequence ID" value="GAT14329.1"/>
    <property type="molecule type" value="Genomic_DNA"/>
</dbReference>
<dbReference type="RefSeq" id="WP_003924227.1">
    <property type="nucleotide sequence ID" value="NZ_BCTB01000006.1"/>
</dbReference>
<proteinExistence type="predicted"/>
<comment type="caution">
    <text evidence="1">The sequence shown here is derived from an EMBL/GenBank/DDBJ whole genome shotgun (WGS) entry which is preliminary data.</text>
</comment>
<sequence length="140" mass="16092">MEVSTDLRDRADIERLLRRFYGRALHDDVLHGPFTDLRARGLDAHIPVMCDFWETVLFRAGRYRGSALTAHRHIHTEHSLTGERFARWLTLWQATVDEMFRGPVADRAKLQAGRIAWAMHRRLNGTDSPLLDAYLGRGAA</sequence>
<dbReference type="OrthoDB" id="25954at2"/>
<name>A0A100XCY0_MYCTH</name>
<accession>A0A100XCY0</accession>
<reference evidence="1 2" key="1">
    <citation type="journal article" date="2016" name="Genome Announc.">
        <title>Draft Genome Sequences of Five Rapidly Growing Mycobacterium Species, M. thermoresistibile, M. fortuitum subsp. acetamidolyticum, M. canariasense, M. brisbanense, and M. novocastrense.</title>
        <authorList>
            <person name="Katahira K."/>
            <person name="Ogura Y."/>
            <person name="Gotoh Y."/>
            <person name="Hayashi T."/>
        </authorList>
    </citation>
    <scope>NUCLEOTIDE SEQUENCE [LARGE SCALE GENOMIC DNA]</scope>
    <source>
        <strain evidence="1 2">JCM6362</strain>
    </source>
</reference>
<dbReference type="InterPro" id="IPR012292">
    <property type="entry name" value="Globin/Proto"/>
</dbReference>
<evidence type="ECO:0000313" key="1">
    <source>
        <dbReference type="EMBL" id="GAT14329.1"/>
    </source>
</evidence>
<dbReference type="STRING" id="1797.RMCT_1300"/>
<dbReference type="OMA" id="RIAWAMH"/>
<dbReference type="CDD" id="cd08916">
    <property type="entry name" value="TrHb3_P"/>
    <property type="match status" value="1"/>
</dbReference>
<dbReference type="InterPro" id="IPR009050">
    <property type="entry name" value="Globin-like_sf"/>
</dbReference>
<dbReference type="AlphaFoldDB" id="A0A100XCY0"/>
<evidence type="ECO:0000313" key="2">
    <source>
        <dbReference type="Proteomes" id="UP000069654"/>
    </source>
</evidence>
<gene>
    <name evidence="1" type="ORF">RMCT_1300</name>
</gene>
<dbReference type="SUPFAM" id="SSF46458">
    <property type="entry name" value="Globin-like"/>
    <property type="match status" value="1"/>
</dbReference>
<dbReference type="Gene3D" id="1.10.490.10">
    <property type="entry name" value="Globins"/>
    <property type="match status" value="1"/>
</dbReference>
<protein>
    <submittedName>
        <fullName evidence="1">Truncated hemoglobin</fullName>
    </submittedName>
</protein>
<reference evidence="2" key="2">
    <citation type="submission" date="2016-02" db="EMBL/GenBank/DDBJ databases">
        <title>Draft genome sequence of five rapidly growing Mycobacterium species.</title>
        <authorList>
            <person name="Katahira K."/>
            <person name="Gotou Y."/>
            <person name="Iida K."/>
            <person name="Ogura Y."/>
            <person name="Hayashi T."/>
        </authorList>
    </citation>
    <scope>NUCLEOTIDE SEQUENCE [LARGE SCALE GENOMIC DNA]</scope>
    <source>
        <strain evidence="2">JCM6362</strain>
    </source>
</reference>
<organism evidence="1 2">
    <name type="scientific">Mycolicibacterium thermoresistibile</name>
    <name type="common">Mycobacterium thermoresistibile</name>
    <dbReference type="NCBI Taxonomy" id="1797"/>
    <lineage>
        <taxon>Bacteria</taxon>
        <taxon>Bacillati</taxon>
        <taxon>Actinomycetota</taxon>
        <taxon>Actinomycetes</taxon>
        <taxon>Mycobacteriales</taxon>
        <taxon>Mycobacteriaceae</taxon>
        <taxon>Mycolicibacterium</taxon>
    </lineage>
</organism>